<comment type="caution">
    <text evidence="3">The sequence shown here is derived from an EMBL/GenBank/DDBJ whole genome shotgun (WGS) entry which is preliminary data.</text>
</comment>
<dbReference type="EMBL" id="VWSG01000003">
    <property type="protein sequence ID" value="KAA5535851.1"/>
    <property type="molecule type" value="Genomic_DNA"/>
</dbReference>
<keyword evidence="1" id="KW-0472">Membrane</keyword>
<keyword evidence="1" id="KW-0812">Transmembrane</keyword>
<dbReference type="Proteomes" id="UP000325141">
    <property type="component" value="Unassembled WGS sequence"/>
</dbReference>
<keyword evidence="1" id="KW-1133">Transmembrane helix</keyword>
<evidence type="ECO:0000259" key="2">
    <source>
        <dbReference type="Pfam" id="PF13386"/>
    </source>
</evidence>
<name>A0A5M6CKX9_9FLAO</name>
<organism evidence="3 4">
    <name type="scientific">Paenimyroides baculatum</name>
    <dbReference type="NCBI Taxonomy" id="2608000"/>
    <lineage>
        <taxon>Bacteria</taxon>
        <taxon>Pseudomonadati</taxon>
        <taxon>Bacteroidota</taxon>
        <taxon>Flavobacteriia</taxon>
        <taxon>Flavobacteriales</taxon>
        <taxon>Flavobacteriaceae</taxon>
        <taxon>Paenimyroides</taxon>
    </lineage>
</organism>
<dbReference type="InterPro" id="IPR039447">
    <property type="entry name" value="UreH-like_TM_dom"/>
</dbReference>
<reference evidence="3 4" key="1">
    <citation type="submission" date="2019-09" db="EMBL/GenBank/DDBJ databases">
        <title>Genome sequence and assembly of Flavobacterium sp.</title>
        <authorList>
            <person name="Chhetri G."/>
        </authorList>
    </citation>
    <scope>NUCLEOTIDE SEQUENCE [LARGE SCALE GENOMIC DNA]</scope>
    <source>
        <strain evidence="3 4">SNL9</strain>
    </source>
</reference>
<feature type="transmembrane region" description="Helical" evidence="1">
    <location>
        <begin position="160"/>
        <end position="181"/>
    </location>
</feature>
<evidence type="ECO:0000313" key="3">
    <source>
        <dbReference type="EMBL" id="KAA5535851.1"/>
    </source>
</evidence>
<evidence type="ECO:0000256" key="1">
    <source>
        <dbReference type="SAM" id="Phobius"/>
    </source>
</evidence>
<dbReference type="PANTHER" id="PTHR42208">
    <property type="entry name" value="HEAVY METAL TRANSPORTER-RELATED"/>
    <property type="match status" value="1"/>
</dbReference>
<dbReference type="PANTHER" id="PTHR42208:SF1">
    <property type="entry name" value="HEAVY METAL TRANSPORTER"/>
    <property type="match status" value="1"/>
</dbReference>
<dbReference type="AlphaFoldDB" id="A0A5M6CKX9"/>
<feature type="transmembrane region" description="Helical" evidence="1">
    <location>
        <begin position="66"/>
        <end position="90"/>
    </location>
</feature>
<keyword evidence="4" id="KW-1185">Reference proteome</keyword>
<feature type="transmembrane region" description="Helical" evidence="1">
    <location>
        <begin position="123"/>
        <end position="148"/>
    </location>
</feature>
<dbReference type="Pfam" id="PF13386">
    <property type="entry name" value="DsbD_2"/>
    <property type="match status" value="1"/>
</dbReference>
<sequence length="233" mass="25803">MMIIPLLLGLFGSMHCVAMCGPIALALPVHQFNTTKKTATILLYHLGRISVYVLLGIIFGTLGKGLFIAGLQQNVSIILGVLLIIGVLFFKEKRLQNVVLSSNSKWYLKFKNSFGTYIRKKTLASFVVMGMLNGLLPCAMIYMALFGATATQGSLYGGLFMFWYGLGTIPLLTLLVWMGNWVNRNFKNKLQKAVPIFLFFTGCLLIVRGLDLDIPYLSPSSLQLFISGNPQCF</sequence>
<accession>A0A5M6CKX9</accession>
<feature type="transmembrane region" description="Helical" evidence="1">
    <location>
        <begin position="6"/>
        <end position="29"/>
    </location>
</feature>
<evidence type="ECO:0000313" key="4">
    <source>
        <dbReference type="Proteomes" id="UP000325141"/>
    </source>
</evidence>
<feature type="transmembrane region" description="Helical" evidence="1">
    <location>
        <begin position="193"/>
        <end position="210"/>
    </location>
</feature>
<feature type="domain" description="Urease accessory protein UreH-like transmembrane" evidence="2">
    <location>
        <begin position="6"/>
        <end position="203"/>
    </location>
</feature>
<feature type="transmembrane region" description="Helical" evidence="1">
    <location>
        <begin position="41"/>
        <end position="60"/>
    </location>
</feature>
<protein>
    <submittedName>
        <fullName evidence="3">Sulfite exporter TauE/SafE family protein</fullName>
    </submittedName>
</protein>
<proteinExistence type="predicted"/>
<gene>
    <name evidence="3" type="ORF">F0460_05285</name>
</gene>